<dbReference type="Proteomes" id="UP001302321">
    <property type="component" value="Unassembled WGS sequence"/>
</dbReference>
<gene>
    <name evidence="1" type="ORF">QBC36DRAFT_381183</name>
</gene>
<name>A0AAN6W0L1_9PEZI</name>
<reference evidence="1" key="2">
    <citation type="submission" date="2023-05" db="EMBL/GenBank/DDBJ databases">
        <authorList>
            <consortium name="Lawrence Berkeley National Laboratory"/>
            <person name="Steindorff A."/>
            <person name="Hensen N."/>
            <person name="Bonometti L."/>
            <person name="Westerberg I."/>
            <person name="Brannstrom I.O."/>
            <person name="Guillou S."/>
            <person name="Cros-Aarteil S."/>
            <person name="Calhoun S."/>
            <person name="Haridas S."/>
            <person name="Kuo A."/>
            <person name="Mondo S."/>
            <person name="Pangilinan J."/>
            <person name="Riley R."/>
            <person name="Labutti K."/>
            <person name="Andreopoulos B."/>
            <person name="Lipzen A."/>
            <person name="Chen C."/>
            <person name="Yanf M."/>
            <person name="Daum C."/>
            <person name="Ng V."/>
            <person name="Clum A."/>
            <person name="Ohm R."/>
            <person name="Martin F."/>
            <person name="Silar P."/>
            <person name="Natvig D."/>
            <person name="Lalanne C."/>
            <person name="Gautier V."/>
            <person name="Ament-Velasquez S.L."/>
            <person name="Kruys A."/>
            <person name="Hutchinson M.I."/>
            <person name="Powell A.J."/>
            <person name="Barry K."/>
            <person name="Miller A.N."/>
            <person name="Grigoriev I.V."/>
            <person name="Debuchy R."/>
            <person name="Gladieux P."/>
            <person name="Thoren M.H."/>
            <person name="Johannesson H."/>
        </authorList>
    </citation>
    <scope>NUCLEOTIDE SEQUENCE</scope>
    <source>
        <strain evidence="1">CBS 892.96</strain>
    </source>
</reference>
<reference evidence="1" key="1">
    <citation type="journal article" date="2023" name="Mol. Phylogenet. Evol.">
        <title>Genome-scale phylogeny and comparative genomics of the fungal order Sordariales.</title>
        <authorList>
            <person name="Hensen N."/>
            <person name="Bonometti L."/>
            <person name="Westerberg I."/>
            <person name="Brannstrom I.O."/>
            <person name="Guillou S."/>
            <person name="Cros-Aarteil S."/>
            <person name="Calhoun S."/>
            <person name="Haridas S."/>
            <person name="Kuo A."/>
            <person name="Mondo S."/>
            <person name="Pangilinan J."/>
            <person name="Riley R."/>
            <person name="LaButti K."/>
            <person name="Andreopoulos B."/>
            <person name="Lipzen A."/>
            <person name="Chen C."/>
            <person name="Yan M."/>
            <person name="Daum C."/>
            <person name="Ng V."/>
            <person name="Clum A."/>
            <person name="Steindorff A."/>
            <person name="Ohm R.A."/>
            <person name="Martin F."/>
            <person name="Silar P."/>
            <person name="Natvig D.O."/>
            <person name="Lalanne C."/>
            <person name="Gautier V."/>
            <person name="Ament-Velasquez S.L."/>
            <person name="Kruys A."/>
            <person name="Hutchinson M.I."/>
            <person name="Powell A.J."/>
            <person name="Barry K."/>
            <person name="Miller A.N."/>
            <person name="Grigoriev I.V."/>
            <person name="Debuchy R."/>
            <person name="Gladieux P."/>
            <person name="Hiltunen Thoren M."/>
            <person name="Johannesson H."/>
        </authorList>
    </citation>
    <scope>NUCLEOTIDE SEQUENCE</scope>
    <source>
        <strain evidence="1">CBS 892.96</strain>
    </source>
</reference>
<keyword evidence="2" id="KW-1185">Reference proteome</keyword>
<dbReference type="EMBL" id="MU866361">
    <property type="protein sequence ID" value="KAK4173193.1"/>
    <property type="molecule type" value="Genomic_DNA"/>
</dbReference>
<dbReference type="AlphaFoldDB" id="A0AAN6W0L1"/>
<protein>
    <submittedName>
        <fullName evidence="1">Uncharacterized protein</fullName>
    </submittedName>
</protein>
<organism evidence="1 2">
    <name type="scientific">Triangularia setosa</name>
    <dbReference type="NCBI Taxonomy" id="2587417"/>
    <lineage>
        <taxon>Eukaryota</taxon>
        <taxon>Fungi</taxon>
        <taxon>Dikarya</taxon>
        <taxon>Ascomycota</taxon>
        <taxon>Pezizomycotina</taxon>
        <taxon>Sordariomycetes</taxon>
        <taxon>Sordariomycetidae</taxon>
        <taxon>Sordariales</taxon>
        <taxon>Podosporaceae</taxon>
        <taxon>Triangularia</taxon>
    </lineage>
</organism>
<evidence type="ECO:0000313" key="2">
    <source>
        <dbReference type="Proteomes" id="UP001302321"/>
    </source>
</evidence>
<accession>A0AAN6W0L1</accession>
<sequence>MELSRMLAERSDRVVHSLTSAEACGGGVGLGYSIAWNISALERTFLCTAFDFTEYYSPRDRYPNQHFKESRYLSAAKLQPLNHTCGCSASTAPPSASQTQLSWADEKGEFFILSDAPQPLPESKDHPAGSTGILRVYAAGDESAVWRAGDAFIKVHDVKASQATREHTTFQFLHDKARDAPLGFEIPTFLYHGEWNSREYHVHNRVPSHTLATTWPSMPGSLRDFYVTHIDKTCQQLASWKRDAAQGVSGHLAQSPSSGTEFWCNGAQ</sequence>
<evidence type="ECO:0000313" key="1">
    <source>
        <dbReference type="EMBL" id="KAK4173193.1"/>
    </source>
</evidence>
<proteinExistence type="predicted"/>
<comment type="caution">
    <text evidence="1">The sequence shown here is derived from an EMBL/GenBank/DDBJ whole genome shotgun (WGS) entry which is preliminary data.</text>
</comment>